<feature type="non-terminal residue" evidence="2">
    <location>
        <position position="72"/>
    </location>
</feature>
<evidence type="ECO:0000256" key="1">
    <source>
        <dbReference type="SAM" id="MobiDB-lite"/>
    </source>
</evidence>
<name>A0A0F9BUE4_9ZZZZ</name>
<sequence>MATHLSENLNESEEVSGPTKLTGYSLTNTGTMDRYVTLRGGTKKIVVVVPPGETKSISGMAEPFPEGLTIES</sequence>
<gene>
    <name evidence="2" type="ORF">LCGC14_2686980</name>
</gene>
<organism evidence="2">
    <name type="scientific">marine sediment metagenome</name>
    <dbReference type="NCBI Taxonomy" id="412755"/>
    <lineage>
        <taxon>unclassified sequences</taxon>
        <taxon>metagenomes</taxon>
        <taxon>ecological metagenomes</taxon>
    </lineage>
</organism>
<dbReference type="AlphaFoldDB" id="A0A0F9BUE4"/>
<feature type="region of interest" description="Disordered" evidence="1">
    <location>
        <begin position="1"/>
        <end position="27"/>
    </location>
</feature>
<accession>A0A0F9BUE4</accession>
<evidence type="ECO:0000313" key="2">
    <source>
        <dbReference type="EMBL" id="KKK94024.1"/>
    </source>
</evidence>
<protein>
    <submittedName>
        <fullName evidence="2">Uncharacterized protein</fullName>
    </submittedName>
</protein>
<reference evidence="2" key="1">
    <citation type="journal article" date="2015" name="Nature">
        <title>Complex archaea that bridge the gap between prokaryotes and eukaryotes.</title>
        <authorList>
            <person name="Spang A."/>
            <person name="Saw J.H."/>
            <person name="Jorgensen S.L."/>
            <person name="Zaremba-Niedzwiedzka K."/>
            <person name="Martijn J."/>
            <person name="Lind A.E."/>
            <person name="van Eijk R."/>
            <person name="Schleper C."/>
            <person name="Guy L."/>
            <person name="Ettema T.J."/>
        </authorList>
    </citation>
    <scope>NUCLEOTIDE SEQUENCE</scope>
</reference>
<dbReference type="EMBL" id="LAZR01047524">
    <property type="protein sequence ID" value="KKK94024.1"/>
    <property type="molecule type" value="Genomic_DNA"/>
</dbReference>
<comment type="caution">
    <text evidence="2">The sequence shown here is derived from an EMBL/GenBank/DDBJ whole genome shotgun (WGS) entry which is preliminary data.</text>
</comment>
<proteinExistence type="predicted"/>